<reference evidence="2 3" key="1">
    <citation type="submission" date="2020-09" db="EMBL/GenBank/DDBJ databases">
        <title>novel species in genus Nocardioides.</title>
        <authorList>
            <person name="Zhang G."/>
        </authorList>
    </citation>
    <scope>NUCLEOTIDE SEQUENCE [LARGE SCALE GENOMIC DNA]</scope>
    <source>
        <strain evidence="2 3">KCTC 39551</strain>
    </source>
</reference>
<organism evidence="2 3">
    <name type="scientific">Nocardioides cavernae</name>
    <dbReference type="NCBI Taxonomy" id="1921566"/>
    <lineage>
        <taxon>Bacteria</taxon>
        <taxon>Bacillati</taxon>
        <taxon>Actinomycetota</taxon>
        <taxon>Actinomycetes</taxon>
        <taxon>Propionibacteriales</taxon>
        <taxon>Nocardioidaceae</taxon>
        <taxon>Nocardioides</taxon>
    </lineage>
</organism>
<feature type="transmembrane region" description="Helical" evidence="1">
    <location>
        <begin position="102"/>
        <end position="125"/>
    </location>
</feature>
<evidence type="ECO:0008006" key="4">
    <source>
        <dbReference type="Google" id="ProtNLM"/>
    </source>
</evidence>
<protein>
    <recommendedName>
        <fullName evidence="4">Integral membrane protein</fullName>
    </recommendedName>
</protein>
<name>A0ABR8N8Z8_9ACTN</name>
<feature type="transmembrane region" description="Helical" evidence="1">
    <location>
        <begin position="62"/>
        <end position="82"/>
    </location>
</feature>
<accession>A0ABR8N8Z8</accession>
<keyword evidence="3" id="KW-1185">Reference proteome</keyword>
<comment type="caution">
    <text evidence="2">The sequence shown here is derived from an EMBL/GenBank/DDBJ whole genome shotgun (WGS) entry which is preliminary data.</text>
</comment>
<evidence type="ECO:0000313" key="2">
    <source>
        <dbReference type="EMBL" id="MBD3924609.1"/>
    </source>
</evidence>
<proteinExistence type="predicted"/>
<evidence type="ECO:0000256" key="1">
    <source>
        <dbReference type="SAM" id="Phobius"/>
    </source>
</evidence>
<dbReference type="RefSeq" id="WP_191194361.1">
    <property type="nucleotide sequence ID" value="NZ_JACXYZ010000001.1"/>
</dbReference>
<dbReference type="EMBL" id="JACXYZ010000001">
    <property type="protein sequence ID" value="MBD3924609.1"/>
    <property type="molecule type" value="Genomic_DNA"/>
</dbReference>
<dbReference type="Proteomes" id="UP000618818">
    <property type="component" value="Unassembled WGS sequence"/>
</dbReference>
<keyword evidence="1" id="KW-0472">Membrane</keyword>
<evidence type="ECO:0000313" key="3">
    <source>
        <dbReference type="Proteomes" id="UP000618818"/>
    </source>
</evidence>
<keyword evidence="1" id="KW-0812">Transmembrane</keyword>
<gene>
    <name evidence="2" type="ORF">IEZ26_08260</name>
</gene>
<keyword evidence="1" id="KW-1133">Transmembrane helix</keyword>
<sequence>MRTLGERGAAGAHRAPDAAVSVRRAWWCVLGLVPSLALAFLVGEGIAAALGHPPGDAGTAEWWVLLAAGGPALLVFALPAVLAVHFGRQAVRLGDPHGRTPAVVAVVVAGTFVVLNLVSAIGVLASG</sequence>
<feature type="transmembrane region" description="Helical" evidence="1">
    <location>
        <begin position="25"/>
        <end position="50"/>
    </location>
</feature>